<organism evidence="1 2">
    <name type="scientific">Schistosoma mattheei</name>
    <dbReference type="NCBI Taxonomy" id="31246"/>
    <lineage>
        <taxon>Eukaryota</taxon>
        <taxon>Metazoa</taxon>
        <taxon>Spiralia</taxon>
        <taxon>Lophotrochozoa</taxon>
        <taxon>Platyhelminthes</taxon>
        <taxon>Trematoda</taxon>
        <taxon>Digenea</taxon>
        <taxon>Strigeidida</taxon>
        <taxon>Schistosomatoidea</taxon>
        <taxon>Schistosomatidae</taxon>
        <taxon>Schistosoma</taxon>
    </lineage>
</organism>
<name>A0A183Q3R0_9TREM</name>
<reference evidence="1 2" key="1">
    <citation type="submission" date="2018-11" db="EMBL/GenBank/DDBJ databases">
        <authorList>
            <consortium name="Pathogen Informatics"/>
        </authorList>
    </citation>
    <scope>NUCLEOTIDE SEQUENCE [LARGE SCALE GENOMIC DNA]</scope>
    <source>
        <strain>Denwood</strain>
        <strain evidence="2">Zambia</strain>
    </source>
</reference>
<dbReference type="Proteomes" id="UP000269396">
    <property type="component" value="Unassembled WGS sequence"/>
</dbReference>
<accession>A0A183Q3R0</accession>
<keyword evidence="2" id="KW-1185">Reference proteome</keyword>
<evidence type="ECO:0000313" key="2">
    <source>
        <dbReference type="Proteomes" id="UP000269396"/>
    </source>
</evidence>
<proteinExistence type="predicted"/>
<sequence>QRSVRGVSPTSSFFSSESSQILSKSSFIRQNNNQFLRLSRRSVRMKPHLLRTGDHSISRNQQTYSNMLRNGIVKNITLINASNYWSGPIVWLLHRKIKFSGDILEVGLTSPSGNLLVPHVRIRGEIITPKNSLSMNEYLESNDHYELNSKTIQVNIK</sequence>
<protein>
    <submittedName>
        <fullName evidence="1">Uncharacterized protein</fullName>
    </submittedName>
</protein>
<dbReference type="AlphaFoldDB" id="A0A183Q3R0"/>
<dbReference type="EMBL" id="UZAL01046743">
    <property type="protein sequence ID" value="VDP84463.1"/>
    <property type="molecule type" value="Genomic_DNA"/>
</dbReference>
<gene>
    <name evidence="1" type="ORF">SMTD_LOCUS21245</name>
</gene>
<evidence type="ECO:0000313" key="1">
    <source>
        <dbReference type="EMBL" id="VDP84463.1"/>
    </source>
</evidence>
<feature type="non-terminal residue" evidence="1">
    <location>
        <position position="1"/>
    </location>
</feature>